<dbReference type="InterPro" id="IPR032703">
    <property type="entry name" value="CppA_C"/>
</dbReference>
<dbReference type="Pfam" id="PF14506">
    <property type="entry name" value="CppA_N"/>
    <property type="match status" value="1"/>
</dbReference>
<name>G5KC75_9STRE</name>
<feature type="domain" description="CppA N-terminal" evidence="1">
    <location>
        <begin position="9"/>
        <end position="131"/>
    </location>
</feature>
<reference evidence="3 4" key="1">
    <citation type="journal article" date="2014" name="Int. J. Syst. Evol. Microbiol.">
        <title>Phylogenomics and the dynamic genome evolution of the genus Streptococcus.</title>
        <authorList>
            <consortium name="The Broad Institute Genome Sequencing Platform"/>
            <person name="Richards V.P."/>
            <person name="Palmer S.R."/>
            <person name="Pavinski Bitar P.D."/>
            <person name="Qin X."/>
            <person name="Weinstock G.M."/>
            <person name="Highlander S.K."/>
            <person name="Town C.D."/>
            <person name="Burne R.A."/>
            <person name="Stanhope M.J."/>
        </authorList>
    </citation>
    <scope>NUCLEOTIDE SEQUENCE [LARGE SCALE GENOMIC DNA]</scope>
    <source>
        <strain evidence="3 4">2285-97</strain>
    </source>
</reference>
<evidence type="ECO:0000313" key="3">
    <source>
        <dbReference type="EMBL" id="EHJ57307.1"/>
    </source>
</evidence>
<dbReference type="Gene3D" id="3.10.180.10">
    <property type="entry name" value="2,3-Dihydroxybiphenyl 1,2-Dioxygenase, domain 1"/>
    <property type="match status" value="1"/>
</dbReference>
<feature type="domain" description="CppA C-terminal" evidence="2">
    <location>
        <begin position="145"/>
        <end position="247"/>
    </location>
</feature>
<gene>
    <name evidence="3" type="ORF">STRUR_0389</name>
</gene>
<dbReference type="InterPro" id="IPR029068">
    <property type="entry name" value="Glyas_Bleomycin-R_OHBP_Dase"/>
</dbReference>
<dbReference type="SUPFAM" id="SSF54593">
    <property type="entry name" value="Glyoxalase/Bleomycin resistance protein/Dihydroxybiphenyl dioxygenase"/>
    <property type="match status" value="1"/>
</dbReference>
<sequence>MTLFDKVVFKTPVVRVNNRDLNIAFYESTLGFKLISEENAIAIFSSWENPENTFIIEESPEYRTRAVDGTKKLAKIVVKTSKKDIEQLLARDNDFEKIFQGQNGYAFEAVSPEGDHFILHCEDNLNELKEINKPEIKKEEHYKGISHFTFESITLNVLNKEESQSFYQDLFDGQFPIHLDFQEAEGDDLQIEPNETWDIEILENQVPSDFDLLALKKAIESKGYSAYLDAKETVLVLSDLSNIEIWFQK</sequence>
<dbReference type="Pfam" id="PF14507">
    <property type="entry name" value="CppA_C"/>
    <property type="match status" value="1"/>
</dbReference>
<accession>G5KC75</accession>
<protein>
    <recommendedName>
        <fullName evidence="5">CppA protein</fullName>
    </recommendedName>
</protein>
<dbReference type="InterPro" id="IPR032702">
    <property type="entry name" value="CppA_N"/>
</dbReference>
<dbReference type="RefSeq" id="WP_006740021.1">
    <property type="nucleotide sequence ID" value="NZ_AEUZ02000001.1"/>
</dbReference>
<proteinExistence type="predicted"/>
<dbReference type="STRING" id="764291.STRUR_0389"/>
<evidence type="ECO:0000259" key="2">
    <source>
        <dbReference type="Pfam" id="PF14507"/>
    </source>
</evidence>
<dbReference type="AlphaFoldDB" id="G5KC75"/>
<evidence type="ECO:0000259" key="1">
    <source>
        <dbReference type="Pfam" id="PF14506"/>
    </source>
</evidence>
<organism evidence="3 4">
    <name type="scientific">Streptococcus urinalis 2285-97</name>
    <dbReference type="NCBI Taxonomy" id="764291"/>
    <lineage>
        <taxon>Bacteria</taxon>
        <taxon>Bacillati</taxon>
        <taxon>Bacillota</taxon>
        <taxon>Bacilli</taxon>
        <taxon>Lactobacillales</taxon>
        <taxon>Streptococcaceae</taxon>
        <taxon>Streptococcus</taxon>
    </lineage>
</organism>
<evidence type="ECO:0000313" key="4">
    <source>
        <dbReference type="Proteomes" id="UP000005388"/>
    </source>
</evidence>
<dbReference type="Gene3D" id="3.10.180.40">
    <property type="entry name" value="C3-degrading proteinase like domains"/>
    <property type="match status" value="1"/>
</dbReference>
<dbReference type="EMBL" id="AEUZ02000001">
    <property type="protein sequence ID" value="EHJ57307.1"/>
    <property type="molecule type" value="Genomic_DNA"/>
</dbReference>
<evidence type="ECO:0008006" key="5">
    <source>
        <dbReference type="Google" id="ProtNLM"/>
    </source>
</evidence>
<dbReference type="Proteomes" id="UP000005388">
    <property type="component" value="Unassembled WGS sequence"/>
</dbReference>
<dbReference type="eggNOG" id="COG0346">
    <property type="taxonomic scope" value="Bacteria"/>
</dbReference>
<comment type="caution">
    <text evidence="3">The sequence shown here is derived from an EMBL/GenBank/DDBJ whole genome shotgun (WGS) entry which is preliminary data.</text>
</comment>
<keyword evidence="4" id="KW-1185">Reference proteome</keyword>